<dbReference type="SUPFAM" id="SSF46689">
    <property type="entry name" value="Homeodomain-like"/>
    <property type="match status" value="1"/>
</dbReference>
<reference evidence="5" key="1">
    <citation type="submission" date="2022-11" db="UniProtKB">
        <authorList>
            <consortium name="WormBaseParasite"/>
        </authorList>
    </citation>
    <scope>IDENTIFICATION</scope>
</reference>
<sequence length="325" mass="36828">MAPPSKVQRKTLSVEDKIRLLDLAKDNSDKISDLLSQFTIGLSTFYKIKAQETALRDASIANKNLKRKRSKASKYDDLNQALTQWFHQVRVRNSLINGPIVMEKAKQLADMMEVDFEPSIGWLGRWKENENITFHTVQGEKDAADVPGAEHWIQDVLPIALEGYAKRDIYNADETSLFYKALLKGKFAVRGDKPTAGKQQKAHLMVLLLCNQDGSDKQMFVVGKAAKPRCFANIRRPPLPYYSNAKAWMLSGLWSQISAELDKKLRAQNRKIVLVADNASCHKLVDVKLTNIEVVFLPPNTTCLIQPLDQGIIHNLKVFYHQQLL</sequence>
<evidence type="ECO:0000259" key="3">
    <source>
        <dbReference type="PROSITE" id="PS51253"/>
    </source>
</evidence>
<keyword evidence="4" id="KW-1185">Reference proteome</keyword>
<dbReference type="InterPro" id="IPR006600">
    <property type="entry name" value="HTH_CenpB_DNA-bd_dom"/>
</dbReference>
<name>A0A914VDN8_9BILA</name>
<dbReference type="AlphaFoldDB" id="A0A914VDN8"/>
<evidence type="ECO:0000313" key="5">
    <source>
        <dbReference type="WBParaSite" id="PSAMB.scaffold1826size27557.g15185.t1"/>
    </source>
</evidence>
<dbReference type="Proteomes" id="UP000887566">
    <property type="component" value="Unplaced"/>
</dbReference>
<evidence type="ECO:0000256" key="1">
    <source>
        <dbReference type="ARBA" id="ARBA00004123"/>
    </source>
</evidence>
<feature type="domain" description="HTH CENPB-type" evidence="3">
    <location>
        <begin position="66"/>
        <end position="136"/>
    </location>
</feature>
<organism evidence="4 5">
    <name type="scientific">Plectus sambesii</name>
    <dbReference type="NCBI Taxonomy" id="2011161"/>
    <lineage>
        <taxon>Eukaryota</taxon>
        <taxon>Metazoa</taxon>
        <taxon>Ecdysozoa</taxon>
        <taxon>Nematoda</taxon>
        <taxon>Chromadorea</taxon>
        <taxon>Plectida</taxon>
        <taxon>Plectina</taxon>
        <taxon>Plectoidea</taxon>
        <taxon>Plectidae</taxon>
        <taxon>Plectus</taxon>
    </lineage>
</organism>
<comment type="subcellular location">
    <subcellularLocation>
        <location evidence="1">Nucleus</location>
    </subcellularLocation>
</comment>
<dbReference type="PROSITE" id="PS51253">
    <property type="entry name" value="HTH_CENPB"/>
    <property type="match status" value="1"/>
</dbReference>
<dbReference type="WBParaSite" id="PSAMB.scaffold1826size27557.g15185.t1">
    <property type="protein sequence ID" value="PSAMB.scaffold1826size27557.g15185.t1"/>
    <property type="gene ID" value="PSAMB.scaffold1826size27557.g15185"/>
</dbReference>
<evidence type="ECO:0000256" key="2">
    <source>
        <dbReference type="ARBA" id="ARBA00023125"/>
    </source>
</evidence>
<dbReference type="Pfam" id="PF03221">
    <property type="entry name" value="HTH_Tnp_Tc5"/>
    <property type="match status" value="1"/>
</dbReference>
<dbReference type="PANTHER" id="PTHR19303:SF73">
    <property type="entry name" value="PROTEIN PDC2"/>
    <property type="match status" value="1"/>
</dbReference>
<dbReference type="InterPro" id="IPR004875">
    <property type="entry name" value="DDE_SF_endonuclease_dom"/>
</dbReference>
<dbReference type="SMART" id="SM00674">
    <property type="entry name" value="CENPB"/>
    <property type="match status" value="1"/>
</dbReference>
<proteinExistence type="predicted"/>
<dbReference type="InterPro" id="IPR009057">
    <property type="entry name" value="Homeodomain-like_sf"/>
</dbReference>
<evidence type="ECO:0000313" key="4">
    <source>
        <dbReference type="Proteomes" id="UP000887566"/>
    </source>
</evidence>
<protein>
    <submittedName>
        <fullName evidence="5">HTH CENPB-type domain-containing protein</fullName>
    </submittedName>
</protein>
<dbReference type="GO" id="GO:0005634">
    <property type="term" value="C:nucleus"/>
    <property type="evidence" value="ECO:0007669"/>
    <property type="project" value="UniProtKB-SubCell"/>
</dbReference>
<keyword evidence="2" id="KW-0238">DNA-binding</keyword>
<dbReference type="GO" id="GO:0003677">
    <property type="term" value="F:DNA binding"/>
    <property type="evidence" value="ECO:0007669"/>
    <property type="project" value="UniProtKB-KW"/>
</dbReference>
<dbReference type="InterPro" id="IPR050863">
    <property type="entry name" value="CenT-Element_Derived"/>
</dbReference>
<accession>A0A914VDN8</accession>
<dbReference type="Pfam" id="PF03184">
    <property type="entry name" value="DDE_1"/>
    <property type="match status" value="1"/>
</dbReference>
<dbReference type="Gene3D" id="1.10.10.60">
    <property type="entry name" value="Homeodomain-like"/>
    <property type="match status" value="1"/>
</dbReference>
<dbReference type="PANTHER" id="PTHR19303">
    <property type="entry name" value="TRANSPOSON"/>
    <property type="match status" value="1"/>
</dbReference>